<evidence type="ECO:0000313" key="2">
    <source>
        <dbReference type="EMBL" id="MDC7693461.1"/>
    </source>
</evidence>
<name>A0ABT5IDD0_9CAUL</name>
<feature type="transmembrane region" description="Helical" evidence="1">
    <location>
        <begin position="68"/>
        <end position="85"/>
    </location>
</feature>
<keyword evidence="1" id="KW-0812">Transmembrane</keyword>
<dbReference type="EMBL" id="JAQQKW010000002">
    <property type="protein sequence ID" value="MDC7693461.1"/>
    <property type="molecule type" value="Genomic_DNA"/>
</dbReference>
<sequence length="173" mass="18362">MISSIRAFWAGILAALLNHVLNFGLAIALSAAAPTLPFLSVLATVSLNPVTSPLCKFVVSGLIDRKSLWGAFLLSLPSTLLFAIYFEREGSLNGEKLAIIALTHFSTSAIIAAFRGGPVRLLYAIGVHFAISLATSYLGQMPGVAVAVACTLAVLVAKIRTPRLTAEHSRWRS</sequence>
<organism evidence="2 3">
    <name type="scientific">Asticcacaulis currens</name>
    <dbReference type="NCBI Taxonomy" id="2984210"/>
    <lineage>
        <taxon>Bacteria</taxon>
        <taxon>Pseudomonadati</taxon>
        <taxon>Pseudomonadota</taxon>
        <taxon>Alphaproteobacteria</taxon>
        <taxon>Caulobacterales</taxon>
        <taxon>Caulobacteraceae</taxon>
        <taxon>Asticcacaulis</taxon>
    </lineage>
</organism>
<proteinExistence type="predicted"/>
<evidence type="ECO:0000256" key="1">
    <source>
        <dbReference type="SAM" id="Phobius"/>
    </source>
</evidence>
<feature type="transmembrane region" description="Helical" evidence="1">
    <location>
        <begin position="144"/>
        <end position="161"/>
    </location>
</feature>
<keyword evidence="3" id="KW-1185">Reference proteome</keyword>
<keyword evidence="1" id="KW-0472">Membrane</keyword>
<dbReference type="RefSeq" id="WP_272740225.1">
    <property type="nucleotide sequence ID" value="NZ_JAQQKW010000002.1"/>
</dbReference>
<evidence type="ECO:0000313" key="3">
    <source>
        <dbReference type="Proteomes" id="UP001216595"/>
    </source>
</evidence>
<gene>
    <name evidence="2" type="ORF">PQU94_04095</name>
</gene>
<reference evidence="2 3" key="1">
    <citation type="submission" date="2023-01" db="EMBL/GenBank/DDBJ databases">
        <title>Novel species of the genus Asticcacaulis isolated from rivers.</title>
        <authorList>
            <person name="Lu H."/>
        </authorList>
    </citation>
    <scope>NUCLEOTIDE SEQUENCE [LARGE SCALE GENOMIC DNA]</scope>
    <source>
        <strain evidence="2 3">DXS10W</strain>
    </source>
</reference>
<protein>
    <submittedName>
        <fullName evidence="2">Uncharacterized protein</fullName>
    </submittedName>
</protein>
<accession>A0ABT5IDD0</accession>
<dbReference type="Proteomes" id="UP001216595">
    <property type="component" value="Unassembled WGS sequence"/>
</dbReference>
<keyword evidence="1" id="KW-1133">Transmembrane helix</keyword>
<feature type="transmembrane region" description="Helical" evidence="1">
    <location>
        <begin position="97"/>
        <end position="114"/>
    </location>
</feature>
<comment type="caution">
    <text evidence="2">The sequence shown here is derived from an EMBL/GenBank/DDBJ whole genome shotgun (WGS) entry which is preliminary data.</text>
</comment>